<sequence length="603" mass="62348">MVSDVGRLVAGRYRLTEQIGRGGMGTVWRAGDEVLGRQVAVKRLHVQPHLSPDDLVTLYERTRREARSAARIAHPNVIVVHDVVDDRVDGQGDGGQGAFAGGTGDGPPCIVMEYVPAPTLADLLTDGRTLPPEEAARIGLGMVAALRAAHAAGVLHRDVKPGNVLLAAEGRIVLTDFGIAMTADASTLTKTGEMVGSIHYMAPERIRGHKPGPASDLWALGATLYQAVEGRPPFRRLTAMEAAYAIAVDPLEPLKRGGTLAPLIEALLAKDPADRPTVEQTERALRAAVSGRGTTVLPVPGAGGGRVGGVGGVAADADTVLGGPAAGESFGDPGTGTGTATGTATAVGVRTGAETRTEAGRDPGRGSTGPDGHGRTGPTGGTGGPGDTGGPGGARPGGRDRKRRRILVPAAVALTLAALVVGVTLYVTADPDGNTASPGGGKPASTTPSASTPPVPDGFRLVTDKTLGVSFPVPDGWTALKRTAESVSYIDGTKLAELTIGVVDPAGSHPLAHFKDIEANTKINYPGSYRKLRMQKTAFRGQPAAVWEFTFQGRARAFRAIELGFGREGEREYDIYLSAPEADWDSHRPVFDKVTAGLATDVP</sequence>
<feature type="binding site" evidence="7">
    <location>
        <position position="42"/>
    </location>
    <ligand>
        <name>ATP</name>
        <dbReference type="ChEBI" id="CHEBI:30616"/>
    </ligand>
</feature>
<dbReference type="Gene3D" id="3.30.200.20">
    <property type="entry name" value="Phosphorylase Kinase, domain 1"/>
    <property type="match status" value="1"/>
</dbReference>
<evidence type="ECO:0000313" key="11">
    <source>
        <dbReference type="EMBL" id="GAQ63707.1"/>
    </source>
</evidence>
<evidence type="ECO:0000256" key="9">
    <source>
        <dbReference type="SAM" id="Phobius"/>
    </source>
</evidence>
<feature type="region of interest" description="Disordered" evidence="8">
    <location>
        <begin position="324"/>
        <end position="402"/>
    </location>
</feature>
<dbReference type="Gene3D" id="1.10.510.10">
    <property type="entry name" value="Transferase(Phosphotransferase) domain 1"/>
    <property type="match status" value="1"/>
</dbReference>
<keyword evidence="5 11" id="KW-0418">Kinase</keyword>
<evidence type="ECO:0000256" key="7">
    <source>
        <dbReference type="PROSITE-ProRule" id="PRU10141"/>
    </source>
</evidence>
<evidence type="ECO:0000313" key="12">
    <source>
        <dbReference type="Proteomes" id="UP000067448"/>
    </source>
</evidence>
<dbReference type="Pfam" id="PF00069">
    <property type="entry name" value="Pkinase"/>
    <property type="match status" value="1"/>
</dbReference>
<reference evidence="12" key="1">
    <citation type="submission" date="2015-11" db="EMBL/GenBank/DDBJ databases">
        <authorList>
            <consortium name="Cross-ministerial Strategic Innovation Promotion Program (SIP) consortium"/>
            <person name="Tomihama T."/>
            <person name="Ikenaga M."/>
            <person name="Sakai M."/>
            <person name="Okubo T."/>
            <person name="Ikeda S."/>
        </authorList>
    </citation>
    <scope>NUCLEOTIDE SEQUENCE [LARGE SCALE GENOMIC DNA]</scope>
    <source>
        <strain evidence="12">S58</strain>
    </source>
</reference>
<dbReference type="GO" id="GO:0005524">
    <property type="term" value="F:ATP binding"/>
    <property type="evidence" value="ECO:0007669"/>
    <property type="project" value="UniProtKB-UniRule"/>
</dbReference>
<dbReference type="CDD" id="cd14014">
    <property type="entry name" value="STKc_PknB_like"/>
    <property type="match status" value="1"/>
</dbReference>
<dbReference type="InterPro" id="IPR017441">
    <property type="entry name" value="Protein_kinase_ATP_BS"/>
</dbReference>
<feature type="transmembrane region" description="Helical" evidence="9">
    <location>
        <begin position="406"/>
        <end position="427"/>
    </location>
</feature>
<reference evidence="11 12" key="2">
    <citation type="journal article" date="2016" name="Genome Announc.">
        <title>Draft Genome Sequences of Streptomyces scabiei S58, Streptomyces turgidiscabies T45, and Streptomyces acidiscabies a10, the Pathogens of Potato Common Scab, Isolated in Japan.</title>
        <authorList>
            <person name="Tomihama T."/>
            <person name="Nishi Y."/>
            <person name="Sakai M."/>
            <person name="Ikenaga M."/>
            <person name="Okubo T."/>
            <person name="Ikeda S."/>
        </authorList>
    </citation>
    <scope>NUCLEOTIDE SEQUENCE [LARGE SCALE GENOMIC DNA]</scope>
    <source>
        <strain evidence="11 12">S58</strain>
    </source>
</reference>
<name>A0A100JQ87_STRSC</name>
<dbReference type="InterPro" id="IPR011009">
    <property type="entry name" value="Kinase-like_dom_sf"/>
</dbReference>
<reference evidence="12" key="3">
    <citation type="submission" date="2016-02" db="EMBL/GenBank/DDBJ databases">
        <title>Draft genome of pathogenic Streptomyces sp. in Japan.</title>
        <authorList>
            <person name="Tomihama T."/>
            <person name="Ikenaga M."/>
            <person name="Sakai M."/>
            <person name="Okubo T."/>
            <person name="Ikeda S."/>
        </authorList>
    </citation>
    <scope>NUCLEOTIDE SEQUENCE [LARGE SCALE GENOMIC DNA]</scope>
    <source>
        <strain evidence="12">S58</strain>
    </source>
</reference>
<evidence type="ECO:0000256" key="2">
    <source>
        <dbReference type="ARBA" id="ARBA00022527"/>
    </source>
</evidence>
<gene>
    <name evidence="11" type="primary">pknA_2</name>
    <name evidence="11" type="ORF">SsS58_04093</name>
</gene>
<feature type="compositionally biased region" description="Gly residues" evidence="8">
    <location>
        <begin position="366"/>
        <end position="396"/>
    </location>
</feature>
<keyword evidence="4 7" id="KW-0547">Nucleotide-binding</keyword>
<evidence type="ECO:0000256" key="3">
    <source>
        <dbReference type="ARBA" id="ARBA00022679"/>
    </source>
</evidence>
<keyword evidence="6 7" id="KW-0067">ATP-binding</keyword>
<dbReference type="AlphaFoldDB" id="A0A100JQ87"/>
<protein>
    <recommendedName>
        <fullName evidence="1">non-specific serine/threonine protein kinase</fullName>
        <ecNumber evidence="1">2.7.11.1</ecNumber>
    </recommendedName>
</protein>
<feature type="region of interest" description="Disordered" evidence="8">
    <location>
        <begin position="432"/>
        <end position="457"/>
    </location>
</feature>
<accession>A0A100JQ87</accession>
<dbReference type="PROSITE" id="PS00107">
    <property type="entry name" value="PROTEIN_KINASE_ATP"/>
    <property type="match status" value="1"/>
</dbReference>
<keyword evidence="9" id="KW-1133">Transmembrane helix</keyword>
<dbReference type="GO" id="GO:0004674">
    <property type="term" value="F:protein serine/threonine kinase activity"/>
    <property type="evidence" value="ECO:0007669"/>
    <property type="project" value="UniProtKB-KW"/>
</dbReference>
<dbReference type="PROSITE" id="PS00108">
    <property type="entry name" value="PROTEIN_KINASE_ST"/>
    <property type="match status" value="1"/>
</dbReference>
<dbReference type="SMART" id="SM00220">
    <property type="entry name" value="S_TKc"/>
    <property type="match status" value="1"/>
</dbReference>
<keyword evidence="2" id="KW-0723">Serine/threonine-protein kinase</keyword>
<evidence type="ECO:0000259" key="10">
    <source>
        <dbReference type="PROSITE" id="PS50011"/>
    </source>
</evidence>
<dbReference type="SUPFAM" id="SSF56112">
    <property type="entry name" value="Protein kinase-like (PK-like)"/>
    <property type="match status" value="1"/>
</dbReference>
<dbReference type="Proteomes" id="UP000067448">
    <property type="component" value="Unassembled WGS sequence"/>
</dbReference>
<keyword evidence="3 11" id="KW-0808">Transferase</keyword>
<evidence type="ECO:0000256" key="4">
    <source>
        <dbReference type="ARBA" id="ARBA00022741"/>
    </source>
</evidence>
<dbReference type="PANTHER" id="PTHR43289">
    <property type="entry name" value="MITOGEN-ACTIVATED PROTEIN KINASE KINASE KINASE 20-RELATED"/>
    <property type="match status" value="1"/>
</dbReference>
<evidence type="ECO:0000256" key="1">
    <source>
        <dbReference type="ARBA" id="ARBA00012513"/>
    </source>
</evidence>
<feature type="compositionally biased region" description="Basic and acidic residues" evidence="8">
    <location>
        <begin position="353"/>
        <end position="364"/>
    </location>
</feature>
<dbReference type="EMBL" id="BCMM01000019">
    <property type="protein sequence ID" value="GAQ63707.1"/>
    <property type="molecule type" value="Genomic_DNA"/>
</dbReference>
<proteinExistence type="predicted"/>
<evidence type="ECO:0000256" key="8">
    <source>
        <dbReference type="SAM" id="MobiDB-lite"/>
    </source>
</evidence>
<dbReference type="OrthoDB" id="9762169at2"/>
<organism evidence="11 12">
    <name type="scientific">Streptomyces scabiei</name>
    <dbReference type="NCBI Taxonomy" id="1930"/>
    <lineage>
        <taxon>Bacteria</taxon>
        <taxon>Bacillati</taxon>
        <taxon>Actinomycetota</taxon>
        <taxon>Actinomycetes</taxon>
        <taxon>Kitasatosporales</taxon>
        <taxon>Streptomycetaceae</taxon>
        <taxon>Streptomyces</taxon>
    </lineage>
</organism>
<comment type="caution">
    <text evidence="11">The sequence shown here is derived from an EMBL/GenBank/DDBJ whole genome shotgun (WGS) entry which is preliminary data.</text>
</comment>
<dbReference type="RefSeq" id="WP_059081298.1">
    <property type="nucleotide sequence ID" value="NZ_BCMM01000019.1"/>
</dbReference>
<feature type="compositionally biased region" description="Low complexity" evidence="8">
    <location>
        <begin position="340"/>
        <end position="352"/>
    </location>
</feature>
<dbReference type="PANTHER" id="PTHR43289:SF6">
    <property type="entry name" value="SERINE_THREONINE-PROTEIN KINASE NEKL-3"/>
    <property type="match status" value="1"/>
</dbReference>
<dbReference type="InterPro" id="IPR008271">
    <property type="entry name" value="Ser/Thr_kinase_AS"/>
</dbReference>
<keyword evidence="9" id="KW-0472">Membrane</keyword>
<dbReference type="EC" id="2.7.11.1" evidence="1"/>
<evidence type="ECO:0000256" key="5">
    <source>
        <dbReference type="ARBA" id="ARBA00022777"/>
    </source>
</evidence>
<dbReference type="PROSITE" id="PS50011">
    <property type="entry name" value="PROTEIN_KINASE_DOM"/>
    <property type="match status" value="1"/>
</dbReference>
<keyword evidence="9" id="KW-0812">Transmembrane</keyword>
<feature type="domain" description="Protein kinase" evidence="10">
    <location>
        <begin position="13"/>
        <end position="289"/>
    </location>
</feature>
<evidence type="ECO:0000256" key="6">
    <source>
        <dbReference type="ARBA" id="ARBA00022840"/>
    </source>
</evidence>
<dbReference type="InterPro" id="IPR000719">
    <property type="entry name" value="Prot_kinase_dom"/>
</dbReference>